<dbReference type="RefSeq" id="WP_152857930.1">
    <property type="nucleotide sequence ID" value="NZ_VMNX01000001.1"/>
</dbReference>
<evidence type="ECO:0000313" key="1">
    <source>
        <dbReference type="EMBL" id="MPY47111.1"/>
    </source>
</evidence>
<proteinExistence type="predicted"/>
<keyword evidence="3" id="KW-1185">Reference proteome</keyword>
<dbReference type="Pfam" id="PF21848">
    <property type="entry name" value="DUF6907"/>
    <property type="match status" value="1"/>
</dbReference>
<evidence type="ECO:0000313" key="2">
    <source>
        <dbReference type="EMBL" id="MPY47250.1"/>
    </source>
</evidence>
<name>A0A5N8WI61_9ACTN</name>
<comment type="caution">
    <text evidence="1">The sequence shown here is derived from an EMBL/GenBank/DDBJ whole genome shotgun (WGS) entry which is preliminary data.</text>
</comment>
<protein>
    <submittedName>
        <fullName evidence="1">Uncharacterized protein</fullName>
    </submittedName>
</protein>
<sequence length="144" mass="16040">MSVLHSESAVSAAPAAPSVSPDFRLVPALIGREGSARHVWIEDPAWCTQDHANDRQVAVEDIWHSGPDVDIELPHRDGTELLAYFRMGLDPYSSEEDKRRPFIFAEDGTTANGYYMDPQHVAEFCDKTIANLEKLRDMARAIAS</sequence>
<dbReference type="EMBL" id="VMNX01000001">
    <property type="protein sequence ID" value="MPY47250.1"/>
    <property type="molecule type" value="Genomic_DNA"/>
</dbReference>
<gene>
    <name evidence="1" type="ORF">FPZ41_00350</name>
    <name evidence="2" type="ORF">FPZ41_01055</name>
</gene>
<evidence type="ECO:0000313" key="3">
    <source>
        <dbReference type="Proteomes" id="UP000373149"/>
    </source>
</evidence>
<dbReference type="EMBL" id="VMNX01000001">
    <property type="protein sequence ID" value="MPY47111.1"/>
    <property type="molecule type" value="Genomic_DNA"/>
</dbReference>
<organism evidence="1 3">
    <name type="scientific">Streptomyces acidicola</name>
    <dbReference type="NCBI Taxonomy" id="2596892"/>
    <lineage>
        <taxon>Bacteria</taxon>
        <taxon>Bacillati</taxon>
        <taxon>Actinomycetota</taxon>
        <taxon>Actinomycetes</taxon>
        <taxon>Kitasatosporales</taxon>
        <taxon>Streptomycetaceae</taxon>
        <taxon>Streptomyces</taxon>
    </lineage>
</organism>
<dbReference type="Proteomes" id="UP000373149">
    <property type="component" value="Unassembled WGS sequence"/>
</dbReference>
<dbReference type="InterPro" id="IPR054202">
    <property type="entry name" value="DUF6907"/>
</dbReference>
<reference evidence="1 3" key="1">
    <citation type="submission" date="2019-09" db="EMBL/GenBank/DDBJ databases">
        <authorList>
            <person name="Duangmal K."/>
            <person name="Teo W.F.A."/>
            <person name="Lipun K."/>
        </authorList>
    </citation>
    <scope>NUCLEOTIDE SEQUENCE [LARGE SCALE GENOMIC DNA]</scope>
    <source>
        <strain evidence="1 3">K1PN6</strain>
    </source>
</reference>
<accession>A0A5N8WI61</accession>
<dbReference type="AlphaFoldDB" id="A0A5N8WI61"/>